<sequence length="91" mass="9373">MKKGKDFRMPAIACALIIVMCIGFVVSYGLLGNSILGNLHTAQAAENVLTEAAETEMATEAAETLTAGAERIASDTAAEIADNGTATGNNR</sequence>
<comment type="caution">
    <text evidence="1">The sequence shown here is derived from an EMBL/GenBank/DDBJ whole genome shotgun (WGS) entry which is preliminary data.</text>
</comment>
<proteinExistence type="predicted"/>
<gene>
    <name evidence="1" type="ORF">SAMN06297397_1378</name>
</gene>
<organism evidence="1 2">
    <name type="scientific">Aristaeella lactis</name>
    <dbReference type="NCBI Taxonomy" id="3046383"/>
    <lineage>
        <taxon>Bacteria</taxon>
        <taxon>Bacillati</taxon>
        <taxon>Bacillota</taxon>
        <taxon>Clostridia</taxon>
        <taxon>Eubacteriales</taxon>
        <taxon>Aristaeellaceae</taxon>
        <taxon>Aristaeella</taxon>
    </lineage>
</organism>
<evidence type="ECO:0000313" key="1">
    <source>
        <dbReference type="EMBL" id="SMC54808.1"/>
    </source>
</evidence>
<protein>
    <submittedName>
        <fullName evidence="1">Uncharacterized protein</fullName>
    </submittedName>
</protein>
<dbReference type="EMBL" id="FWXZ01000002">
    <property type="protein sequence ID" value="SMC54808.1"/>
    <property type="molecule type" value="Genomic_DNA"/>
</dbReference>
<accession>A0AC61PKK2</accession>
<dbReference type="Proteomes" id="UP000192328">
    <property type="component" value="Unassembled WGS sequence"/>
</dbReference>
<keyword evidence="2" id="KW-1185">Reference proteome</keyword>
<evidence type="ECO:0000313" key="2">
    <source>
        <dbReference type="Proteomes" id="UP000192328"/>
    </source>
</evidence>
<reference evidence="1" key="1">
    <citation type="submission" date="2017-04" db="EMBL/GenBank/DDBJ databases">
        <authorList>
            <person name="Varghese N."/>
            <person name="Submissions S."/>
        </authorList>
    </citation>
    <scope>NUCLEOTIDE SEQUENCE</scope>
    <source>
        <strain evidence="1">WTE2008</strain>
    </source>
</reference>
<name>A0AC61PKK2_9FIRM</name>